<dbReference type="KEGG" id="fgl:EM308_08445"/>
<dbReference type="Proteomes" id="UP000175968">
    <property type="component" value="Chromosome"/>
</dbReference>
<evidence type="ECO:0000313" key="1">
    <source>
        <dbReference type="EMBL" id="AOW09527.1"/>
    </source>
</evidence>
<protein>
    <recommendedName>
        <fullName evidence="3">Nucleotidyltransferase</fullName>
    </recommendedName>
</protein>
<evidence type="ECO:0000313" key="2">
    <source>
        <dbReference type="Proteomes" id="UP000175968"/>
    </source>
</evidence>
<name>A0AAC9I7S4_9FLAO</name>
<evidence type="ECO:0008006" key="3">
    <source>
        <dbReference type="Google" id="ProtNLM"/>
    </source>
</evidence>
<gene>
    <name evidence="1" type="ORF">EM308_08445</name>
</gene>
<accession>A0AAC9I7S4</accession>
<reference evidence="1 2" key="1">
    <citation type="submission" date="2016-10" db="EMBL/GenBank/DDBJ databases">
        <title>Flavobacterium gilvum sp. nov., isolated from stream water.</title>
        <authorList>
            <person name="Shin S.-K."/>
            <person name="Cho Y.-J."/>
            <person name="Yi H."/>
        </authorList>
    </citation>
    <scope>NUCLEOTIDE SEQUENCE [LARGE SCALE GENOMIC DNA]</scope>
    <source>
        <strain evidence="1 2">EM1308</strain>
    </source>
</reference>
<dbReference type="EMBL" id="CP017479">
    <property type="protein sequence ID" value="AOW09527.1"/>
    <property type="molecule type" value="Genomic_DNA"/>
</dbReference>
<organism evidence="1 2">
    <name type="scientific">Flavobacterium gilvum</name>
    <dbReference type="NCBI Taxonomy" id="1492737"/>
    <lineage>
        <taxon>Bacteria</taxon>
        <taxon>Pseudomonadati</taxon>
        <taxon>Bacteroidota</taxon>
        <taxon>Flavobacteriia</taxon>
        <taxon>Flavobacteriales</taxon>
        <taxon>Flavobacteriaceae</taxon>
        <taxon>Flavobacterium</taxon>
    </lineage>
</organism>
<sequence>MARDIKEIKQTIGQAYLSNEVVRDSYGLSEGAVFEDEFSIVSLESIAFGIVAFAHWLLETLFDTHKKEVDDLIAQQKSATVPWYKNMALAFQYGFALLTDTDRFDNTGFTDEEITASKIVKYCSVNETGESNRLVVKIAGETGGELSPLLSGQIASFTAYMNDIKYAGVKISVINNPADALLLYLDVYRDPLVLDSTGVSIANGNKPIDDAIKQFLKLLPFDGAFIINDFIAYLRAVDGVINVHVLSASSASYNMVSHTYGDFVGIAVKKIPEAGYFQVTNFDNINYVV</sequence>
<keyword evidence="2" id="KW-1185">Reference proteome</keyword>
<proteinExistence type="predicted"/>
<dbReference type="AlphaFoldDB" id="A0AAC9I7S4"/>
<dbReference type="RefSeq" id="WP_035635625.1">
    <property type="nucleotide sequence ID" value="NZ_CP017479.1"/>
</dbReference>